<name>A0A5Q4ZCT6_9BURK</name>
<reference evidence="2 3" key="1">
    <citation type="submission" date="2019-08" db="EMBL/GenBank/DDBJ databases">
        <authorList>
            <person name="Herpell B J."/>
        </authorList>
    </citation>
    <scope>NUCLEOTIDE SEQUENCE [LARGE SCALE GENOMIC DNA]</scope>
    <source>
        <strain evidence="3">Msb3</strain>
    </source>
</reference>
<organism evidence="2 3">
    <name type="scientific">Paraburkholderia dioscoreae</name>
    <dbReference type="NCBI Taxonomy" id="2604047"/>
    <lineage>
        <taxon>Bacteria</taxon>
        <taxon>Pseudomonadati</taxon>
        <taxon>Pseudomonadota</taxon>
        <taxon>Betaproteobacteria</taxon>
        <taxon>Burkholderiales</taxon>
        <taxon>Burkholderiaceae</taxon>
        <taxon>Paraburkholderia</taxon>
    </lineage>
</organism>
<dbReference type="RefSeq" id="WP_007177336.1">
    <property type="nucleotide sequence ID" value="NZ_LR699554.1"/>
</dbReference>
<dbReference type="EMBL" id="LR699554">
    <property type="protein sequence ID" value="VVD33029.1"/>
    <property type="molecule type" value="Genomic_DNA"/>
</dbReference>
<evidence type="ECO:0000259" key="1">
    <source>
        <dbReference type="Pfam" id="PF01425"/>
    </source>
</evidence>
<keyword evidence="3" id="KW-1185">Reference proteome</keyword>
<dbReference type="PANTHER" id="PTHR46310">
    <property type="entry name" value="AMIDASE 1"/>
    <property type="match status" value="1"/>
</dbReference>
<dbReference type="PANTHER" id="PTHR46310:SF7">
    <property type="entry name" value="AMIDASE 1"/>
    <property type="match status" value="1"/>
</dbReference>
<dbReference type="AlphaFoldDB" id="A0A5Q4ZCT6"/>
<dbReference type="PROSITE" id="PS00571">
    <property type="entry name" value="AMIDASES"/>
    <property type="match status" value="1"/>
</dbReference>
<gene>
    <name evidence="2" type="ORF">PDMSB3_1745</name>
</gene>
<dbReference type="Pfam" id="PF01425">
    <property type="entry name" value="Amidase"/>
    <property type="match status" value="1"/>
</dbReference>
<dbReference type="SUPFAM" id="SSF75304">
    <property type="entry name" value="Amidase signature (AS) enzymes"/>
    <property type="match status" value="1"/>
</dbReference>
<evidence type="ECO:0000313" key="2">
    <source>
        <dbReference type="EMBL" id="VVD33029.1"/>
    </source>
</evidence>
<dbReference type="GO" id="GO:0016740">
    <property type="term" value="F:transferase activity"/>
    <property type="evidence" value="ECO:0007669"/>
    <property type="project" value="UniProtKB-KW"/>
</dbReference>
<dbReference type="Gene3D" id="3.90.1300.10">
    <property type="entry name" value="Amidase signature (AS) domain"/>
    <property type="match status" value="1"/>
</dbReference>
<sequence length="399" mass="41957">MNAFIPGPRVQVAATASGPLNGLRFAVKDLIDVASVTTGGGNPGWLASHAAARAHARCVDTLLAAGAALDGKTITDELAYSLEGENHHYGTPLNPRWPHALPGGSSSGSASAVANGEVDFALGTDTGGSVRVPAAFCGLFGMRPSHDAIPLDGVLPFAPCFDTVGWFARSIDVLAAVGDVLLPVAPSASTAYASGRAVRLTRVAEAFAARERNEADDAARLTALAERLGARTSLDVFAGNQARWLACYQAVQDLEIDASLGAWIRSAQPRFGPGIAPRFARLDTLDRQQAAQWRTVLHELRSALNTLFEIDRTVLVMPTTPVALLPKNASGDTIGRFYEDSLTMNSIAAFGGLPQITLPFADELDRPLALSLIGARGSDRALLSLARDLYSRHASATPQ</sequence>
<dbReference type="InterPro" id="IPR023631">
    <property type="entry name" value="Amidase_dom"/>
</dbReference>
<dbReference type="KEGG" id="pdio:PDMSB3_1745.1"/>
<keyword evidence="2" id="KW-0808">Transferase</keyword>
<protein>
    <submittedName>
        <fullName evidence="2">Amidase, Asp-tRNAAsn/Glu-tRNAGln amidotransferase A subunit</fullName>
    </submittedName>
</protein>
<evidence type="ECO:0000313" key="3">
    <source>
        <dbReference type="Proteomes" id="UP000325811"/>
    </source>
</evidence>
<dbReference type="Proteomes" id="UP000325811">
    <property type="component" value="Chromosome II"/>
</dbReference>
<dbReference type="InterPro" id="IPR036928">
    <property type="entry name" value="AS_sf"/>
</dbReference>
<dbReference type="InterPro" id="IPR020556">
    <property type="entry name" value="Amidase_CS"/>
</dbReference>
<proteinExistence type="predicted"/>
<dbReference type="NCBIfam" id="NF006169">
    <property type="entry name" value="PRK08310.1"/>
    <property type="match status" value="1"/>
</dbReference>
<accession>A0A5Q4ZCT6</accession>
<feature type="domain" description="Amidase" evidence="1">
    <location>
        <begin position="14"/>
        <end position="383"/>
    </location>
</feature>